<keyword evidence="5 8" id="KW-1133">Transmembrane helix</keyword>
<feature type="transmembrane region" description="Helical" evidence="8">
    <location>
        <begin position="396"/>
        <end position="417"/>
    </location>
</feature>
<evidence type="ECO:0000256" key="4">
    <source>
        <dbReference type="ARBA" id="ARBA00022692"/>
    </source>
</evidence>
<feature type="transmembrane region" description="Helical" evidence="8">
    <location>
        <begin position="301"/>
        <end position="325"/>
    </location>
</feature>
<keyword evidence="3" id="KW-0813">Transport</keyword>
<feature type="transmembrane region" description="Helical" evidence="8">
    <location>
        <begin position="456"/>
        <end position="476"/>
    </location>
</feature>
<evidence type="ECO:0000256" key="7">
    <source>
        <dbReference type="SAM" id="MobiDB-lite"/>
    </source>
</evidence>
<dbReference type="PANTHER" id="PTHR23503:SF8">
    <property type="entry name" value="FACILITATED GLUCOSE TRANSPORTER PROTEIN 1"/>
    <property type="match status" value="1"/>
</dbReference>
<dbReference type="EMBL" id="LN890963">
    <property type="protein sequence ID" value="CUS14005.1"/>
    <property type="molecule type" value="Genomic_DNA"/>
</dbReference>
<dbReference type="PROSITE" id="PS00217">
    <property type="entry name" value="SUGAR_TRANSPORT_2"/>
    <property type="match status" value="1"/>
</dbReference>
<keyword evidence="11" id="KW-1185">Reference proteome</keyword>
<dbReference type="InterPro" id="IPR020846">
    <property type="entry name" value="MFS_dom"/>
</dbReference>
<proteinExistence type="inferred from homology"/>
<feature type="transmembrane region" description="Helical" evidence="8">
    <location>
        <begin position="44"/>
        <end position="62"/>
    </location>
</feature>
<comment type="subcellular location">
    <subcellularLocation>
        <location evidence="1">Membrane</location>
        <topology evidence="1">Multi-pass membrane protein</topology>
    </subcellularLocation>
</comment>
<accession>A0A292Q4V4</accession>
<evidence type="ECO:0000313" key="10">
    <source>
        <dbReference type="EMBL" id="CUS14005.1"/>
    </source>
</evidence>
<feature type="region of interest" description="Disordered" evidence="7">
    <location>
        <begin position="252"/>
        <end position="281"/>
    </location>
</feature>
<comment type="similarity">
    <text evidence="2">Belongs to the major facilitator superfamily. Sugar transporter (TC 2.A.1.1) family.</text>
</comment>
<dbReference type="AlphaFoldDB" id="A0A292Q4V4"/>
<evidence type="ECO:0000256" key="2">
    <source>
        <dbReference type="ARBA" id="ARBA00010992"/>
    </source>
</evidence>
<evidence type="ECO:0000256" key="5">
    <source>
        <dbReference type="ARBA" id="ARBA00022989"/>
    </source>
</evidence>
<dbReference type="PANTHER" id="PTHR23503">
    <property type="entry name" value="SOLUTE CARRIER FAMILY 2"/>
    <property type="match status" value="1"/>
</dbReference>
<feature type="transmembrane region" description="Helical" evidence="8">
    <location>
        <begin position="74"/>
        <end position="97"/>
    </location>
</feature>
<evidence type="ECO:0000259" key="9">
    <source>
        <dbReference type="PROSITE" id="PS50850"/>
    </source>
</evidence>
<dbReference type="PROSITE" id="PS50850">
    <property type="entry name" value="MFS"/>
    <property type="match status" value="1"/>
</dbReference>
<keyword evidence="4 8" id="KW-0812">Transmembrane</keyword>
<dbReference type="PRINTS" id="PR00171">
    <property type="entry name" value="SUGRTRNSPORT"/>
</dbReference>
<name>A0A292Q4V4_9PEZI</name>
<dbReference type="InterPro" id="IPR005828">
    <property type="entry name" value="MFS_sugar_transport-like"/>
</dbReference>
<dbReference type="InterPro" id="IPR036259">
    <property type="entry name" value="MFS_trans_sf"/>
</dbReference>
<gene>
    <name evidence="10" type="ORF">GSTUAT00001897001</name>
</gene>
<feature type="transmembrane region" description="Helical" evidence="8">
    <location>
        <begin position="429"/>
        <end position="450"/>
    </location>
</feature>
<feature type="transmembrane region" description="Helical" evidence="8">
    <location>
        <begin position="364"/>
        <end position="390"/>
    </location>
</feature>
<feature type="transmembrane region" description="Helical" evidence="8">
    <location>
        <begin position="103"/>
        <end position="120"/>
    </location>
</feature>
<feature type="transmembrane region" description="Helical" evidence="8">
    <location>
        <begin position="140"/>
        <end position="162"/>
    </location>
</feature>
<evidence type="ECO:0000256" key="8">
    <source>
        <dbReference type="SAM" id="Phobius"/>
    </source>
</evidence>
<sequence>MPAILVAYTTALTAGTALFGWNLAELNAPQNAIQEDLGLGAAQFGLASSILAIGGLLGSAAATPSMNAFGRKKILIGTAIAFGVAGSLKAIAGSATLLTLGRFIGGIASGSAAVIVPIYINELAPPASKGALPNFFSGALTQISINLGILSSQVLGILLVTLENKGQWRFILLTGGIIGFLQAASLLFLPESPTSLVAAGKIGEARRMLVVIRGTSDVDEELASYQSEPREQQPEGTAETENIAGQDPLIVAEAGQSPGSPDTEPARETTPLLGGSRTTEAENSPIGLMEFVRKREYRSGFVIVAGVMLAQQLTGINAVVFYGVSILNDLLPNTAKFLNAAISAVNLLVTFGASFWFDRVSHRTLLLGSIFSMGISAAILSICIACDLAIPSAVSTLVFVTSFSMGLGPLPWMVASLRIAQKGIGAAQSIALIANWMGTFLVGFVVPVIADAAGMYIVFAVFAVLSFLCFAWGVYFL</sequence>
<protein>
    <recommendedName>
        <fullName evidence="9">Major facilitator superfamily (MFS) profile domain-containing protein</fullName>
    </recommendedName>
</protein>
<evidence type="ECO:0000256" key="3">
    <source>
        <dbReference type="ARBA" id="ARBA00022448"/>
    </source>
</evidence>
<reference evidence="10" key="1">
    <citation type="submission" date="2015-10" db="EMBL/GenBank/DDBJ databases">
        <authorList>
            <person name="Regsiter A."/>
            <person name="william w."/>
        </authorList>
    </citation>
    <scope>NUCLEOTIDE SEQUENCE</scope>
    <source>
        <strain evidence="10">Montdore</strain>
    </source>
</reference>
<dbReference type="Proteomes" id="UP001412239">
    <property type="component" value="Unassembled WGS sequence"/>
</dbReference>
<organism evidence="10 11">
    <name type="scientific">Tuber aestivum</name>
    <name type="common">summer truffle</name>
    <dbReference type="NCBI Taxonomy" id="59557"/>
    <lineage>
        <taxon>Eukaryota</taxon>
        <taxon>Fungi</taxon>
        <taxon>Dikarya</taxon>
        <taxon>Ascomycota</taxon>
        <taxon>Pezizomycotina</taxon>
        <taxon>Pezizomycetes</taxon>
        <taxon>Pezizales</taxon>
        <taxon>Tuberaceae</taxon>
        <taxon>Tuber</taxon>
    </lineage>
</organism>
<feature type="domain" description="Major facilitator superfamily (MFS) profile" evidence="9">
    <location>
        <begin position="8"/>
        <end position="477"/>
    </location>
</feature>
<dbReference type="Gene3D" id="1.20.1250.20">
    <property type="entry name" value="MFS general substrate transporter like domains"/>
    <property type="match status" value="2"/>
</dbReference>
<dbReference type="GO" id="GO:0016020">
    <property type="term" value="C:membrane"/>
    <property type="evidence" value="ECO:0007669"/>
    <property type="project" value="UniProtKB-SubCell"/>
</dbReference>
<dbReference type="SUPFAM" id="SSF103473">
    <property type="entry name" value="MFS general substrate transporter"/>
    <property type="match status" value="1"/>
</dbReference>
<dbReference type="GO" id="GO:0015149">
    <property type="term" value="F:hexose transmembrane transporter activity"/>
    <property type="evidence" value="ECO:0007669"/>
    <property type="project" value="TreeGrafter"/>
</dbReference>
<dbReference type="Pfam" id="PF00083">
    <property type="entry name" value="Sugar_tr"/>
    <property type="match status" value="2"/>
</dbReference>
<feature type="region of interest" description="Disordered" evidence="7">
    <location>
        <begin position="221"/>
        <end position="240"/>
    </location>
</feature>
<feature type="transmembrane region" description="Helical" evidence="8">
    <location>
        <begin position="168"/>
        <end position="189"/>
    </location>
</feature>
<dbReference type="InterPro" id="IPR005829">
    <property type="entry name" value="Sugar_transporter_CS"/>
</dbReference>
<evidence type="ECO:0000256" key="1">
    <source>
        <dbReference type="ARBA" id="ARBA00004141"/>
    </source>
</evidence>
<evidence type="ECO:0000313" key="11">
    <source>
        <dbReference type="Proteomes" id="UP001412239"/>
    </source>
</evidence>
<feature type="transmembrane region" description="Helical" evidence="8">
    <location>
        <begin position="337"/>
        <end position="357"/>
    </location>
</feature>
<dbReference type="InterPro" id="IPR045263">
    <property type="entry name" value="GLUT"/>
</dbReference>
<keyword evidence="6 8" id="KW-0472">Membrane</keyword>
<evidence type="ECO:0000256" key="6">
    <source>
        <dbReference type="ARBA" id="ARBA00023136"/>
    </source>
</evidence>
<dbReference type="InterPro" id="IPR003663">
    <property type="entry name" value="Sugar/inositol_transpt"/>
</dbReference>